<gene>
    <name evidence="3" type="ORF">FB45DRAFT_1033043</name>
</gene>
<evidence type="ECO:0000313" key="3">
    <source>
        <dbReference type="EMBL" id="KAJ7620366.1"/>
    </source>
</evidence>
<evidence type="ECO:0008006" key="5">
    <source>
        <dbReference type="Google" id="ProtNLM"/>
    </source>
</evidence>
<accession>A0AAD7BGQ0</accession>
<comment type="caution">
    <text evidence="3">The sequence shown here is derived from an EMBL/GenBank/DDBJ whole genome shotgun (WGS) entry which is preliminary data.</text>
</comment>
<feature type="compositionally biased region" description="Low complexity" evidence="1">
    <location>
        <begin position="294"/>
        <end position="310"/>
    </location>
</feature>
<keyword evidence="2" id="KW-0732">Signal</keyword>
<proteinExistence type="predicted"/>
<protein>
    <recommendedName>
        <fullName evidence="5">Acid protease</fullName>
    </recommendedName>
</protein>
<sequence length="310" mass="31732">MRLVPLSLLGLAALTAASVTTTTPRRSLNPDESVLKAVANSSESHLADHVYTNARRLALGLPLIKPRRRGTFARSPSTSATPGTPMTCNLRVTSTSPAATQYGYIGAAYNGHGEWGMLQPTQSGALQVSFSYSSATSQMDILAVNGPVDGTISYPYFGAIVGATALGADFSPDSSAFALLVGVQQEPAGPTVAGRNSLAARTIGGTVNPLESAIWTYDPVTQEVVPSWINTNGAAASPTELAYDITDGFFFLTGSVSKVVGDFGIQADRVKFTCVAAPLCGRAITVTGTGGPTGTLPSAPGATGAPESGC</sequence>
<feature type="chain" id="PRO_5042042086" description="Acid protease" evidence="2">
    <location>
        <begin position="18"/>
        <end position="310"/>
    </location>
</feature>
<evidence type="ECO:0000256" key="2">
    <source>
        <dbReference type="SAM" id="SignalP"/>
    </source>
</evidence>
<dbReference type="AlphaFoldDB" id="A0AAD7BGQ0"/>
<dbReference type="Proteomes" id="UP001221142">
    <property type="component" value="Unassembled WGS sequence"/>
</dbReference>
<dbReference type="EMBL" id="JARKIF010000017">
    <property type="protein sequence ID" value="KAJ7620366.1"/>
    <property type="molecule type" value="Genomic_DNA"/>
</dbReference>
<name>A0AAD7BGQ0_9AGAR</name>
<evidence type="ECO:0000256" key="1">
    <source>
        <dbReference type="SAM" id="MobiDB-lite"/>
    </source>
</evidence>
<feature type="region of interest" description="Disordered" evidence="1">
    <location>
        <begin position="290"/>
        <end position="310"/>
    </location>
</feature>
<reference evidence="3" key="1">
    <citation type="submission" date="2023-03" db="EMBL/GenBank/DDBJ databases">
        <title>Massive genome expansion in bonnet fungi (Mycena s.s.) driven by repeated elements and novel gene families across ecological guilds.</title>
        <authorList>
            <consortium name="Lawrence Berkeley National Laboratory"/>
            <person name="Harder C.B."/>
            <person name="Miyauchi S."/>
            <person name="Viragh M."/>
            <person name="Kuo A."/>
            <person name="Thoen E."/>
            <person name="Andreopoulos B."/>
            <person name="Lu D."/>
            <person name="Skrede I."/>
            <person name="Drula E."/>
            <person name="Henrissat B."/>
            <person name="Morin E."/>
            <person name="Kohler A."/>
            <person name="Barry K."/>
            <person name="LaButti K."/>
            <person name="Morin E."/>
            <person name="Salamov A."/>
            <person name="Lipzen A."/>
            <person name="Mereny Z."/>
            <person name="Hegedus B."/>
            <person name="Baldrian P."/>
            <person name="Stursova M."/>
            <person name="Weitz H."/>
            <person name="Taylor A."/>
            <person name="Grigoriev I.V."/>
            <person name="Nagy L.G."/>
            <person name="Martin F."/>
            <person name="Kauserud H."/>
        </authorList>
    </citation>
    <scope>NUCLEOTIDE SEQUENCE</scope>
    <source>
        <strain evidence="3">9284</strain>
    </source>
</reference>
<keyword evidence="4" id="KW-1185">Reference proteome</keyword>
<feature type="signal peptide" evidence="2">
    <location>
        <begin position="1"/>
        <end position="17"/>
    </location>
</feature>
<organism evidence="3 4">
    <name type="scientific">Roridomyces roridus</name>
    <dbReference type="NCBI Taxonomy" id="1738132"/>
    <lineage>
        <taxon>Eukaryota</taxon>
        <taxon>Fungi</taxon>
        <taxon>Dikarya</taxon>
        <taxon>Basidiomycota</taxon>
        <taxon>Agaricomycotina</taxon>
        <taxon>Agaricomycetes</taxon>
        <taxon>Agaricomycetidae</taxon>
        <taxon>Agaricales</taxon>
        <taxon>Marasmiineae</taxon>
        <taxon>Mycenaceae</taxon>
        <taxon>Roridomyces</taxon>
    </lineage>
</organism>
<evidence type="ECO:0000313" key="4">
    <source>
        <dbReference type="Proteomes" id="UP001221142"/>
    </source>
</evidence>